<keyword evidence="3" id="KW-1185">Reference proteome</keyword>
<reference evidence="2 3" key="1">
    <citation type="submission" date="2016-02" db="EMBL/GenBank/DDBJ databases">
        <title>Band-tailed pigeon sequencing and assembly.</title>
        <authorList>
            <person name="Soares A.E."/>
            <person name="Novak B.J."/>
            <person name="Rice E.S."/>
            <person name="O'Connell B."/>
            <person name="Chang D."/>
            <person name="Weber S."/>
            <person name="Shapiro B."/>
        </authorList>
    </citation>
    <scope>NUCLEOTIDE SEQUENCE [LARGE SCALE GENOMIC DNA]</scope>
    <source>
        <strain evidence="2">BTP2013</strain>
        <tissue evidence="2">Blood</tissue>
    </source>
</reference>
<evidence type="ECO:0000313" key="2">
    <source>
        <dbReference type="EMBL" id="OPJ83954.1"/>
    </source>
</evidence>
<dbReference type="Proteomes" id="UP000190648">
    <property type="component" value="Unassembled WGS sequence"/>
</dbReference>
<feature type="region of interest" description="Disordered" evidence="1">
    <location>
        <begin position="33"/>
        <end position="72"/>
    </location>
</feature>
<comment type="caution">
    <text evidence="2">The sequence shown here is derived from an EMBL/GenBank/DDBJ whole genome shotgun (WGS) entry which is preliminary data.</text>
</comment>
<proteinExistence type="predicted"/>
<name>A0A1V4KHP1_PATFA</name>
<gene>
    <name evidence="2" type="ORF">AV530_004634</name>
</gene>
<accession>A0A1V4KHP1</accession>
<evidence type="ECO:0000256" key="1">
    <source>
        <dbReference type="SAM" id="MobiDB-lite"/>
    </source>
</evidence>
<organism evidence="2 3">
    <name type="scientific">Patagioenas fasciata monilis</name>
    <dbReference type="NCBI Taxonomy" id="372326"/>
    <lineage>
        <taxon>Eukaryota</taxon>
        <taxon>Metazoa</taxon>
        <taxon>Chordata</taxon>
        <taxon>Craniata</taxon>
        <taxon>Vertebrata</taxon>
        <taxon>Euteleostomi</taxon>
        <taxon>Archelosauria</taxon>
        <taxon>Archosauria</taxon>
        <taxon>Dinosauria</taxon>
        <taxon>Saurischia</taxon>
        <taxon>Theropoda</taxon>
        <taxon>Coelurosauria</taxon>
        <taxon>Aves</taxon>
        <taxon>Neognathae</taxon>
        <taxon>Neoaves</taxon>
        <taxon>Columbimorphae</taxon>
        <taxon>Columbiformes</taxon>
        <taxon>Columbidae</taxon>
        <taxon>Patagioenas</taxon>
    </lineage>
</organism>
<dbReference type="AlphaFoldDB" id="A0A1V4KHP1"/>
<dbReference type="EMBL" id="LSYS01003090">
    <property type="protein sequence ID" value="OPJ83954.1"/>
    <property type="molecule type" value="Genomic_DNA"/>
</dbReference>
<feature type="compositionally biased region" description="Polar residues" evidence="1">
    <location>
        <begin position="40"/>
        <end position="56"/>
    </location>
</feature>
<evidence type="ECO:0000313" key="3">
    <source>
        <dbReference type="Proteomes" id="UP000190648"/>
    </source>
</evidence>
<sequence>MRSPHQPRGSRASVLATFPAVQDPPAIAFECPAVPGGQTGTKSTPGLAKATQSGPTGTLAVPHLNGGLGDNRLEPKRSIVPLVPEANYYSEGIVWAARAEREQKPRRGSRDALF</sequence>
<protein>
    <submittedName>
        <fullName evidence="2">Uncharacterized protein</fullName>
    </submittedName>
</protein>